<comment type="caution">
    <text evidence="1">The sequence shown here is derived from an EMBL/GenBank/DDBJ whole genome shotgun (WGS) entry which is preliminary data.</text>
</comment>
<dbReference type="OrthoDB" id="4578209at2"/>
<gene>
    <name evidence="1" type="ORF">D7I43_06295</name>
</gene>
<evidence type="ECO:0000313" key="2">
    <source>
        <dbReference type="Proteomes" id="UP000285744"/>
    </source>
</evidence>
<reference evidence="1 2" key="1">
    <citation type="journal article" date="2018" name="Int. J. Syst. Evol. Microbiol.">
        <title>Micromonospora globbae sp. nov., an endophytic actinomycete isolated from roots of Globba winitii C. H. Wright.</title>
        <authorList>
            <person name="Kuncharoen N."/>
            <person name="Pittayakhajonwut P."/>
            <person name="Tanasupawat S."/>
        </authorList>
    </citation>
    <scope>NUCLEOTIDE SEQUENCE [LARGE SCALE GENOMIC DNA]</scope>
    <source>
        <strain evidence="1 2">WPS1-2</strain>
    </source>
</reference>
<proteinExistence type="predicted"/>
<dbReference type="EMBL" id="RAQQ01000004">
    <property type="protein sequence ID" value="RKF27963.1"/>
    <property type="molecule type" value="Genomic_DNA"/>
</dbReference>
<accession>A0A420F4W8</accession>
<organism evidence="1 2">
    <name type="scientific">Micromonospora globbae</name>
    <dbReference type="NCBI Taxonomy" id="1894969"/>
    <lineage>
        <taxon>Bacteria</taxon>
        <taxon>Bacillati</taxon>
        <taxon>Actinomycetota</taxon>
        <taxon>Actinomycetes</taxon>
        <taxon>Micromonosporales</taxon>
        <taxon>Micromonosporaceae</taxon>
        <taxon>Micromonospora</taxon>
    </lineage>
</organism>
<dbReference type="RefSeq" id="WP_120327453.1">
    <property type="nucleotide sequence ID" value="NZ_RAQQ01000004.1"/>
</dbReference>
<protein>
    <submittedName>
        <fullName evidence="1">Uncharacterized protein</fullName>
    </submittedName>
</protein>
<evidence type="ECO:0000313" key="1">
    <source>
        <dbReference type="EMBL" id="RKF27963.1"/>
    </source>
</evidence>
<dbReference type="Proteomes" id="UP000285744">
    <property type="component" value="Unassembled WGS sequence"/>
</dbReference>
<dbReference type="AlphaFoldDB" id="A0A420F4W8"/>
<name>A0A420F4W8_9ACTN</name>
<sequence>MSRIAELNRRYAAAASVALNGVEVIAVGDPAGARLNAAVRRLLLAVRDDGPGLWEDLLSAAKALRWRLITQPQPARYNPAVVEMCEQVRRQVSRLRGAVADEALLDELATAAQAVGETVPPLGAVLIRSIEEAGGSECVVVAASKPAQMALATWLRDLDTSVLTAGELEREQPDRSQALVVGPPRFYRSSLVTAPIMSVIKFFVPAWFGDRSIPRSPIAAYADGAICIGATVSILGDTSGPVGEDGADEVEEDFLPQPSWGGRRSADRLPGADEVAARKVLLSGNLAIYLDDGDRIRALDPTQPPGERVVYTEVNAVRPGTYLLLRQGETERGALYRTALALLSAKGPAVDAAQKAWKEALARRLELISYPEAVRELRARGVRTADRVRAWTDPALIRPNRDEDFDALLSWLGIPIQPTFGLATMLRRAHHQASANLRDQLERAVSEADLSAMERDGHWRLDIGREGVRGLIATRVLAISPHTEIVLRHDARVPFEDRSGQWLE</sequence>